<dbReference type="InterPro" id="IPR036397">
    <property type="entry name" value="RNaseH_sf"/>
</dbReference>
<dbReference type="InterPro" id="IPR025724">
    <property type="entry name" value="GAG-pre-integrase_dom"/>
</dbReference>
<dbReference type="InterPro" id="IPR012337">
    <property type="entry name" value="RNaseH-like_sf"/>
</dbReference>
<organism evidence="12">
    <name type="scientific">Tanacetum cinerariifolium</name>
    <name type="common">Dalmatian daisy</name>
    <name type="synonym">Chrysanthemum cinerariifolium</name>
    <dbReference type="NCBI Taxonomy" id="118510"/>
    <lineage>
        <taxon>Eukaryota</taxon>
        <taxon>Viridiplantae</taxon>
        <taxon>Streptophyta</taxon>
        <taxon>Embryophyta</taxon>
        <taxon>Tracheophyta</taxon>
        <taxon>Spermatophyta</taxon>
        <taxon>Magnoliopsida</taxon>
        <taxon>eudicotyledons</taxon>
        <taxon>Gunneridae</taxon>
        <taxon>Pentapetalae</taxon>
        <taxon>asterids</taxon>
        <taxon>campanulids</taxon>
        <taxon>Asterales</taxon>
        <taxon>Asteraceae</taxon>
        <taxon>Asteroideae</taxon>
        <taxon>Anthemideae</taxon>
        <taxon>Anthemidinae</taxon>
        <taxon>Tanacetum</taxon>
    </lineage>
</organism>
<dbReference type="InterPro" id="IPR057670">
    <property type="entry name" value="SH3_retrovirus"/>
</dbReference>
<name>A0A699I857_TANCI</name>
<dbReference type="GO" id="GO:0003887">
    <property type="term" value="F:DNA-directed DNA polymerase activity"/>
    <property type="evidence" value="ECO:0007669"/>
    <property type="project" value="UniProtKB-KW"/>
</dbReference>
<dbReference type="SUPFAM" id="SSF53098">
    <property type="entry name" value="Ribonuclease H-like"/>
    <property type="match status" value="1"/>
</dbReference>
<reference evidence="12" key="1">
    <citation type="journal article" date="2019" name="Sci. Rep.">
        <title>Draft genome of Tanacetum cinerariifolium, the natural source of mosquito coil.</title>
        <authorList>
            <person name="Yamashiro T."/>
            <person name="Shiraishi A."/>
            <person name="Satake H."/>
            <person name="Nakayama K."/>
        </authorList>
    </citation>
    <scope>NUCLEOTIDE SEQUENCE</scope>
</reference>
<dbReference type="PROSITE" id="PS50994">
    <property type="entry name" value="INTEGRASE"/>
    <property type="match status" value="1"/>
</dbReference>
<evidence type="ECO:0000256" key="2">
    <source>
        <dbReference type="ARBA" id="ARBA00022723"/>
    </source>
</evidence>
<dbReference type="GO" id="GO:0015074">
    <property type="term" value="P:DNA integration"/>
    <property type="evidence" value="ECO:0007669"/>
    <property type="project" value="UniProtKB-KW"/>
</dbReference>
<evidence type="ECO:0000256" key="6">
    <source>
        <dbReference type="ARBA" id="ARBA00022908"/>
    </source>
</evidence>
<dbReference type="Pfam" id="PF13976">
    <property type="entry name" value="gag_pre-integrs"/>
    <property type="match status" value="1"/>
</dbReference>
<dbReference type="EMBL" id="BKCJ010265218">
    <property type="protein sequence ID" value="GEZ32205.1"/>
    <property type="molecule type" value="Genomic_DNA"/>
</dbReference>
<sequence length="805" mass="92675">MKSLKEKVEDKLINQDQSLQTVYILCRLRPHYNELNKRNTPTGLTEREMGFEQTKDCYLKEVIPFFKTLKDNFEGIQKALTKEIKEMKDVFEELEAEECLSQEVFSVATNSELNVARFTEIHVANTTVEARWLARCLALEAELANLRDKNNHDNQKELINHFSKLEHYKELYDFIKITRAKHIEQVTNLTTDNVNLKTSVSKDQVKPQVLAREKHAIDVETIVPRLRNNKDAHLDYLRHLKESVETIRDIVDEAKIVRPLDRSIVSACRYTKHSQELLEYSIGTYPQDSQQRAKQLAYIPLIRKKQVTVAKPSDKSDRVNSCPNARGSQPKSHVKPNRISPAKGVNKLPVEDQPRTNKSHLRTSNRVDSSSRLKRTIINSNSDSICQTCNKCLTSSSPDMCVATYLRSVMVTPYIRHNCNVGRKMKQVWKPKQVRQVWKPTGRVLTTIGHQWRPTGRILNLGKQCPLTRFALPKVVSAKQNKKRASCSKLMTGDRSWLMNFMKKFIRAVRFGNDHFGAIMGYGDYVIDGVELIKGSRGSNLYTILIEDMMKSSSICLLSKASKNESWLWHRRLNHLNFGTINDLARKDLVRGLPRLKFKKDHLCVACQLGKSKKHTYKPKAENTNLEVLHTLHMDLCGSMRVQTINGKKYILVIVDDYSRFTWVKFLRSKDETPDVVIKFIIQIQTVPGTSQQNGVVERQNCTLIEAARTMLIFSKASMFLWAEAVATACYTQNRSLIHTRHHKTPYELVHNKKHDLTFFRVFGAFCYPTNDSEDLGKLQPTADTGIFIGYAPSRKGYRIYNKRT</sequence>
<comment type="caution">
    <text evidence="12">The sequence shown here is derived from an EMBL/GenBank/DDBJ whole genome shotgun (WGS) entry which is preliminary data.</text>
</comment>
<feature type="region of interest" description="Disordered" evidence="10">
    <location>
        <begin position="309"/>
        <end position="371"/>
    </location>
</feature>
<evidence type="ECO:0000256" key="10">
    <source>
        <dbReference type="SAM" id="MobiDB-lite"/>
    </source>
</evidence>
<dbReference type="InterPro" id="IPR039537">
    <property type="entry name" value="Retrotran_Ty1/copia-like"/>
</dbReference>
<keyword evidence="9" id="KW-0233">DNA recombination</keyword>
<evidence type="ECO:0000256" key="4">
    <source>
        <dbReference type="ARBA" id="ARBA00022801"/>
    </source>
</evidence>
<keyword evidence="8" id="KW-0548">Nucleotidyltransferase</keyword>
<proteinExistence type="predicted"/>
<evidence type="ECO:0000256" key="7">
    <source>
        <dbReference type="ARBA" id="ARBA00022918"/>
    </source>
</evidence>
<keyword evidence="5" id="KW-0460">Magnesium</keyword>
<keyword evidence="3" id="KW-0255">Endonuclease</keyword>
<dbReference type="AlphaFoldDB" id="A0A699I857"/>
<feature type="domain" description="Integrase catalytic" evidence="11">
    <location>
        <begin position="653"/>
        <end position="754"/>
    </location>
</feature>
<evidence type="ECO:0000256" key="1">
    <source>
        <dbReference type="ARBA" id="ARBA00022722"/>
    </source>
</evidence>
<keyword evidence="4" id="KW-0378">Hydrolase</keyword>
<dbReference type="Gene3D" id="3.30.420.10">
    <property type="entry name" value="Ribonuclease H-like superfamily/Ribonuclease H"/>
    <property type="match status" value="2"/>
</dbReference>
<keyword evidence="1" id="KW-0540">Nuclease</keyword>
<dbReference type="Pfam" id="PF25597">
    <property type="entry name" value="SH3_retrovirus"/>
    <property type="match status" value="1"/>
</dbReference>
<keyword evidence="7" id="KW-0695">RNA-directed DNA polymerase</keyword>
<feature type="compositionally biased region" description="Polar residues" evidence="10">
    <location>
        <begin position="319"/>
        <end position="331"/>
    </location>
</feature>
<dbReference type="GO" id="GO:0046872">
    <property type="term" value="F:metal ion binding"/>
    <property type="evidence" value="ECO:0007669"/>
    <property type="project" value="UniProtKB-KW"/>
</dbReference>
<dbReference type="PANTHER" id="PTHR42648:SF11">
    <property type="entry name" value="TRANSPOSON TY4-P GAG-POL POLYPROTEIN"/>
    <property type="match status" value="1"/>
</dbReference>
<dbReference type="GO" id="GO:0016787">
    <property type="term" value="F:hydrolase activity"/>
    <property type="evidence" value="ECO:0007669"/>
    <property type="project" value="UniProtKB-KW"/>
</dbReference>
<dbReference type="GO" id="GO:0004519">
    <property type="term" value="F:endonuclease activity"/>
    <property type="evidence" value="ECO:0007669"/>
    <property type="project" value="UniProtKB-KW"/>
</dbReference>
<evidence type="ECO:0000256" key="9">
    <source>
        <dbReference type="ARBA" id="ARBA00023172"/>
    </source>
</evidence>
<dbReference type="PANTHER" id="PTHR42648">
    <property type="entry name" value="TRANSPOSASE, PUTATIVE-RELATED"/>
    <property type="match status" value="1"/>
</dbReference>
<keyword evidence="2" id="KW-0479">Metal-binding</keyword>
<dbReference type="GO" id="GO:0003964">
    <property type="term" value="F:RNA-directed DNA polymerase activity"/>
    <property type="evidence" value="ECO:0007669"/>
    <property type="project" value="UniProtKB-KW"/>
</dbReference>
<protein>
    <recommendedName>
        <fullName evidence="11">Integrase catalytic domain-containing protein</fullName>
    </recommendedName>
</protein>
<dbReference type="InterPro" id="IPR001584">
    <property type="entry name" value="Integrase_cat-core"/>
</dbReference>
<gene>
    <name evidence="12" type="ORF">Tci_504178</name>
</gene>
<evidence type="ECO:0000256" key="8">
    <source>
        <dbReference type="ARBA" id="ARBA00022932"/>
    </source>
</evidence>
<evidence type="ECO:0000313" key="12">
    <source>
        <dbReference type="EMBL" id="GEZ32205.1"/>
    </source>
</evidence>
<keyword evidence="6" id="KW-0229">DNA integration</keyword>
<dbReference type="GO" id="GO:0006310">
    <property type="term" value="P:DNA recombination"/>
    <property type="evidence" value="ECO:0007669"/>
    <property type="project" value="UniProtKB-KW"/>
</dbReference>
<keyword evidence="8" id="KW-0808">Transferase</keyword>
<evidence type="ECO:0000259" key="11">
    <source>
        <dbReference type="PROSITE" id="PS50994"/>
    </source>
</evidence>
<evidence type="ECO:0000256" key="3">
    <source>
        <dbReference type="ARBA" id="ARBA00022759"/>
    </source>
</evidence>
<dbReference type="GO" id="GO:0003676">
    <property type="term" value="F:nucleic acid binding"/>
    <property type="evidence" value="ECO:0007669"/>
    <property type="project" value="InterPro"/>
</dbReference>
<evidence type="ECO:0000256" key="5">
    <source>
        <dbReference type="ARBA" id="ARBA00022842"/>
    </source>
</evidence>
<accession>A0A699I857</accession>
<keyword evidence="8" id="KW-0239">DNA-directed DNA polymerase</keyword>